<dbReference type="AlphaFoldDB" id="A0AA46E0F8"/>
<dbReference type="RefSeq" id="WP_134112113.1">
    <property type="nucleotide sequence ID" value="NZ_SOBG01000001.1"/>
</dbReference>
<protein>
    <submittedName>
        <fullName evidence="1">Uncharacterized protein</fullName>
    </submittedName>
</protein>
<proteinExistence type="predicted"/>
<gene>
    <name evidence="1" type="ORF">EV215_0262</name>
</gene>
<dbReference type="PROSITE" id="PS00213">
    <property type="entry name" value="LIPOCALIN"/>
    <property type="match status" value="1"/>
</dbReference>
<evidence type="ECO:0000313" key="2">
    <source>
        <dbReference type="Proteomes" id="UP000294678"/>
    </source>
</evidence>
<evidence type="ECO:0000313" key="1">
    <source>
        <dbReference type="EMBL" id="TDT72456.1"/>
    </source>
</evidence>
<sequence length="158" mass="19084">MEKSKNYIISNRITIPFKKYKISIKYSKNINQNYKFISNYGNFIFNDFDYKGYKYSIEKGKYKFIYDINSFKTNFKLNNVSELGKFNGKWYLISLGTNNLKINYRKIYSTSYFDITKNNAFFVTSSLDRYFYGKANIDIENYELENDYIKKIIEINLY</sequence>
<dbReference type="EMBL" id="SOBG01000001">
    <property type="protein sequence ID" value="TDT72456.1"/>
    <property type="molecule type" value="Genomic_DNA"/>
</dbReference>
<accession>A0AA46E0F8</accession>
<dbReference type="Proteomes" id="UP000294678">
    <property type="component" value="Unassembled WGS sequence"/>
</dbReference>
<reference evidence="1 2" key="1">
    <citation type="submission" date="2019-03" db="EMBL/GenBank/DDBJ databases">
        <title>Genomic Encyclopedia of Type Strains, Phase IV (KMG-IV): sequencing the most valuable type-strain genomes for metagenomic binning, comparative biology and taxonomic classification.</title>
        <authorList>
            <person name="Goeker M."/>
        </authorList>
    </citation>
    <scope>NUCLEOTIDE SEQUENCE [LARGE SCALE GENOMIC DNA]</scope>
    <source>
        <strain evidence="1 2">DSM 100055</strain>
    </source>
</reference>
<keyword evidence="2" id="KW-1185">Reference proteome</keyword>
<organism evidence="1 2">
    <name type="scientific">Hypnocyclicus thermotrophus</name>
    <dbReference type="NCBI Taxonomy" id="1627895"/>
    <lineage>
        <taxon>Bacteria</taxon>
        <taxon>Fusobacteriati</taxon>
        <taxon>Fusobacteriota</taxon>
        <taxon>Fusobacteriia</taxon>
        <taxon>Fusobacteriales</taxon>
        <taxon>Fusobacteriaceae</taxon>
        <taxon>Hypnocyclicus</taxon>
    </lineage>
</organism>
<name>A0AA46E0F8_9FUSO</name>
<comment type="caution">
    <text evidence="1">The sequence shown here is derived from an EMBL/GenBank/DDBJ whole genome shotgun (WGS) entry which is preliminary data.</text>
</comment>
<dbReference type="InterPro" id="IPR022272">
    <property type="entry name" value="Lipocalin_CS"/>
</dbReference>